<evidence type="ECO:0000256" key="5">
    <source>
        <dbReference type="ARBA" id="ARBA00023133"/>
    </source>
</evidence>
<dbReference type="InterPro" id="IPR036188">
    <property type="entry name" value="FAD/NAD-bd_sf"/>
</dbReference>
<keyword evidence="2 6" id="KW-0285">Flavoprotein</keyword>
<dbReference type="PANTHER" id="PTHR42923:SF3">
    <property type="entry name" value="PROTOPORPHYRINOGEN OXIDASE"/>
    <property type="match status" value="1"/>
</dbReference>
<comment type="pathway">
    <text evidence="6">Porphyrin-containing compound metabolism; protoheme biosynthesis.</text>
</comment>
<evidence type="ECO:0000256" key="3">
    <source>
        <dbReference type="ARBA" id="ARBA00022827"/>
    </source>
</evidence>
<sequence length="291" mass="30885">MRVAVLGAGFAGLTVAHALKRDASRRGVDLTLEVFESAPRAGGRIRTTSDDGFLVEWAADAFQTGPGPAQTLVQDLGLAGERADASPHAARRYVYSRGALHRFPSGPGSLLGFAAISPQGRARVLAEPFLAGRVAREESVQEFAARHVGEEAARVMAGAFVRGVYAGDATKLSLDASFPRMRELEREHRSLLLSMGRAASARKGRSGAKASGPRTLWSLKRGMGSLVERLEESLGDAIHLETPALRLSRAPDYAAPTPFKVRFASGESRSFDSVIVATPAPDAAALLRGLD</sequence>
<dbReference type="InterPro" id="IPR050464">
    <property type="entry name" value="Zeta_carotene_desat/Oxidored"/>
</dbReference>
<keyword evidence="5 6" id="KW-0350">Heme biosynthesis</keyword>
<feature type="non-terminal residue" evidence="8">
    <location>
        <position position="291"/>
    </location>
</feature>
<dbReference type="NCBIfam" id="TIGR00562">
    <property type="entry name" value="proto_IX_ox"/>
    <property type="match status" value="1"/>
</dbReference>
<keyword evidence="4 6" id="KW-0560">Oxidoreductase</keyword>
<dbReference type="PANTHER" id="PTHR42923">
    <property type="entry name" value="PROTOPORPHYRINOGEN OXIDASE"/>
    <property type="match status" value="1"/>
</dbReference>
<comment type="subcellular location">
    <subcellularLocation>
        <location evidence="6">Cytoplasm</location>
    </subcellularLocation>
</comment>
<dbReference type="Proteomes" id="UP000320913">
    <property type="component" value="Unassembled WGS sequence"/>
</dbReference>
<comment type="similarity">
    <text evidence="6">Belongs to the protoporphyrinogen/coproporphyrinogen oxidase family. Coproporphyrinogen III oxidase subfamily.</text>
</comment>
<dbReference type="InterPro" id="IPR002937">
    <property type="entry name" value="Amino_oxidase"/>
</dbReference>
<dbReference type="Gene3D" id="3.50.50.60">
    <property type="entry name" value="FAD/NAD(P)-binding domain"/>
    <property type="match status" value="1"/>
</dbReference>
<proteinExistence type="inferred from homology"/>
<dbReference type="Pfam" id="PF01593">
    <property type="entry name" value="Amino_oxidase"/>
    <property type="match status" value="1"/>
</dbReference>
<keyword evidence="3 6" id="KW-0274">FAD</keyword>
<evidence type="ECO:0000313" key="8">
    <source>
        <dbReference type="EMBL" id="TMQ55923.1"/>
    </source>
</evidence>
<evidence type="ECO:0000256" key="4">
    <source>
        <dbReference type="ARBA" id="ARBA00023002"/>
    </source>
</evidence>
<dbReference type="EC" id="1.3.3.15" evidence="6"/>
<gene>
    <name evidence="8" type="primary">hemG</name>
    <name evidence="8" type="ORF">E6K75_09025</name>
</gene>
<feature type="domain" description="Amine oxidase" evidence="7">
    <location>
        <begin position="10"/>
        <end position="284"/>
    </location>
</feature>
<comment type="cofactor">
    <cofactor evidence="1 6">
        <name>FAD</name>
        <dbReference type="ChEBI" id="CHEBI:57692"/>
    </cofactor>
</comment>
<evidence type="ECO:0000256" key="6">
    <source>
        <dbReference type="RuleBase" id="RU364052"/>
    </source>
</evidence>
<dbReference type="AlphaFoldDB" id="A0A538SWZ7"/>
<name>A0A538SWZ7_UNCEI</name>
<comment type="function">
    <text evidence="6">Involved in coproporphyrin-dependent heme b biosynthesis. Catalyzes the oxidation of coproporphyrinogen III to coproporphyrin III.</text>
</comment>
<dbReference type="SUPFAM" id="SSF51905">
    <property type="entry name" value="FAD/NAD(P)-binding domain"/>
    <property type="match status" value="1"/>
</dbReference>
<protein>
    <recommendedName>
        <fullName evidence="6">Coproporphyrinogen III oxidase</fullName>
        <ecNumber evidence="6">1.3.3.15</ecNumber>
    </recommendedName>
</protein>
<dbReference type="EMBL" id="VBOV01000237">
    <property type="protein sequence ID" value="TMQ55923.1"/>
    <property type="molecule type" value="Genomic_DNA"/>
</dbReference>
<dbReference type="GO" id="GO:0006783">
    <property type="term" value="P:heme biosynthetic process"/>
    <property type="evidence" value="ECO:0007669"/>
    <property type="project" value="UniProtKB-UniRule"/>
</dbReference>
<comment type="caution">
    <text evidence="8">The sequence shown here is derived from an EMBL/GenBank/DDBJ whole genome shotgun (WGS) entry which is preliminary data.</text>
</comment>
<dbReference type="GO" id="GO:0005737">
    <property type="term" value="C:cytoplasm"/>
    <property type="evidence" value="ECO:0007669"/>
    <property type="project" value="UniProtKB-SubCell"/>
</dbReference>
<organism evidence="8 9">
    <name type="scientific">Eiseniibacteriota bacterium</name>
    <dbReference type="NCBI Taxonomy" id="2212470"/>
    <lineage>
        <taxon>Bacteria</taxon>
        <taxon>Candidatus Eiseniibacteriota</taxon>
    </lineage>
</organism>
<comment type="catalytic activity">
    <reaction evidence="6">
        <text>coproporphyrinogen III + 3 O2 = coproporphyrin III + 3 H2O2</text>
        <dbReference type="Rhea" id="RHEA:43436"/>
        <dbReference type="ChEBI" id="CHEBI:15379"/>
        <dbReference type="ChEBI" id="CHEBI:16240"/>
        <dbReference type="ChEBI" id="CHEBI:57309"/>
        <dbReference type="ChEBI" id="CHEBI:131725"/>
        <dbReference type="EC" id="1.3.3.15"/>
    </reaction>
</comment>
<dbReference type="UniPathway" id="UPA00252"/>
<evidence type="ECO:0000259" key="7">
    <source>
        <dbReference type="Pfam" id="PF01593"/>
    </source>
</evidence>
<accession>A0A538SWZ7</accession>
<dbReference type="GO" id="GO:0004729">
    <property type="term" value="F:oxygen-dependent protoporphyrinogen oxidase activity"/>
    <property type="evidence" value="ECO:0007669"/>
    <property type="project" value="UniProtKB-UniRule"/>
</dbReference>
<keyword evidence="6" id="KW-0963">Cytoplasm</keyword>
<reference evidence="8 9" key="1">
    <citation type="journal article" date="2019" name="Nat. Microbiol.">
        <title>Mediterranean grassland soil C-N compound turnover is dependent on rainfall and depth, and is mediated by genomically divergent microorganisms.</title>
        <authorList>
            <person name="Diamond S."/>
            <person name="Andeer P.F."/>
            <person name="Li Z."/>
            <person name="Crits-Christoph A."/>
            <person name="Burstein D."/>
            <person name="Anantharaman K."/>
            <person name="Lane K.R."/>
            <person name="Thomas B.C."/>
            <person name="Pan C."/>
            <person name="Northen T.R."/>
            <person name="Banfield J.F."/>
        </authorList>
    </citation>
    <scope>NUCLEOTIDE SEQUENCE [LARGE SCALE GENOMIC DNA]</scope>
    <source>
        <strain evidence="8">WS_5</strain>
    </source>
</reference>
<evidence type="ECO:0000256" key="2">
    <source>
        <dbReference type="ARBA" id="ARBA00022630"/>
    </source>
</evidence>
<dbReference type="InterPro" id="IPR004572">
    <property type="entry name" value="Protoporphyrinogen_oxidase"/>
</dbReference>
<evidence type="ECO:0000313" key="9">
    <source>
        <dbReference type="Proteomes" id="UP000320913"/>
    </source>
</evidence>
<evidence type="ECO:0000256" key="1">
    <source>
        <dbReference type="ARBA" id="ARBA00001974"/>
    </source>
</evidence>